<dbReference type="Pfam" id="PF00498">
    <property type="entry name" value="FHA"/>
    <property type="match status" value="1"/>
</dbReference>
<feature type="region of interest" description="Disordered" evidence="7">
    <location>
        <begin position="754"/>
        <end position="844"/>
    </location>
</feature>
<feature type="domain" description="FHA" evidence="8">
    <location>
        <begin position="27"/>
        <end position="76"/>
    </location>
</feature>
<feature type="region of interest" description="Disordered" evidence="7">
    <location>
        <begin position="866"/>
        <end position="925"/>
    </location>
</feature>
<organism evidence="9 10">
    <name type="scientific">Myotis davidii</name>
    <name type="common">David's myotis</name>
    <dbReference type="NCBI Taxonomy" id="225400"/>
    <lineage>
        <taxon>Eukaryota</taxon>
        <taxon>Metazoa</taxon>
        <taxon>Chordata</taxon>
        <taxon>Craniata</taxon>
        <taxon>Vertebrata</taxon>
        <taxon>Euteleostomi</taxon>
        <taxon>Mammalia</taxon>
        <taxon>Eutheria</taxon>
        <taxon>Laurasiatheria</taxon>
        <taxon>Chiroptera</taxon>
        <taxon>Yangochiroptera</taxon>
        <taxon>Vespertilionidae</taxon>
        <taxon>Myotis</taxon>
    </lineage>
</organism>
<feature type="compositionally biased region" description="Basic and acidic residues" evidence="7">
    <location>
        <begin position="779"/>
        <end position="788"/>
    </location>
</feature>
<dbReference type="PANTHER" id="PTHR21603:SF17">
    <property type="entry name" value="PROLIFERATION MARKER PROTEIN KI-67"/>
    <property type="match status" value="1"/>
</dbReference>
<dbReference type="GO" id="GO:0051983">
    <property type="term" value="P:regulation of chromosome segregation"/>
    <property type="evidence" value="ECO:0007669"/>
    <property type="project" value="TreeGrafter"/>
</dbReference>
<proteinExistence type="predicted"/>
<sequence>MGPTGRLVTIKRSGLDGPHFPLSLSTCLFGRGIECDIRIQLPVVSKQHCKIEVNDQKAVLFNFSATNPTQVNGSAIDGPVQLRHGDVITVIDRSFRSVAIGGLLALQEPALQACGSPQDGKVQDPSAACSQVTEQGGSGGPLERREHVRATRTPSRGSEGPTTKGTADVGSSEPPGDNHGNAAGPPAGGFGAGSCVTPLSWNGGQGLEKDRENESPFRKLYESMKEELDVKEAVLQNRRKSGARGHRASDAGSTGGSQSATQPRVSPKSRRRSGRSSQTEAERAGEGPAHTLEATASPTIPPTEMTKAKTPVQCSQPNSSRRRRSGDLSVTPGGEPVSLQQSKDLGAGSAASAPRRLSARQQTPAKGESAGDLGNTAEKVFSRKRRRSLSPSVGILTTGTDIPKQTLLSPLLVPAERKVPGRALGTPRQQGTPGSPGLGALDVSNVGDSLHKTEGKPFKRRRVSFGGHLRPELFDENLPPNTPLKRGETPMTRRSLVTHTPPVLKKIIKKPLGSVHNEFSTGHAASPCTIVIGKAHIEKVTVPARPYRMLNNFVINKKIDFSEDLSGENVFLGAQNAPEEPWDKQSSSPALTQQYVTVNGNMKTPRSETEPPKAASSTNKSRRSVELRNIQVTSTECEKDDKEVDTVQNILGRCLRKSSVQAQLPEGEMKERERSFETCKKYIEPKENSEKLITVRRSRRSSELQCTPRAGLIRIQRLQETESKEDLEGIHSFLQNPRHAEEPVGTEAKTILLHCKSPPPVSTPTKVNTRIKTPSQRVNVKDLSDLKKPTQTPGDTTDTQKEPVGGNKSMKEFKEAPEQKLDSSENVTRSRRRSRTPKRKVQPIEDLTGFKELFQTPIHIAETVIDDKTTKTPCRSPKPEPVSTPTSTKRRFRTPLGKVDVEEELSSLRKPTPRGNHTLAQRARR</sequence>
<dbReference type="GO" id="GO:0005694">
    <property type="term" value="C:chromosome"/>
    <property type="evidence" value="ECO:0007669"/>
    <property type="project" value="TreeGrafter"/>
</dbReference>
<feature type="region of interest" description="Disordered" evidence="7">
    <location>
        <begin position="114"/>
        <end position="196"/>
    </location>
</feature>
<dbReference type="Proteomes" id="UP000010556">
    <property type="component" value="Unassembled WGS sequence"/>
</dbReference>
<reference evidence="10" key="1">
    <citation type="journal article" date="2013" name="Science">
        <title>Comparative analysis of bat genomes provides insight into the evolution of flight and immunity.</title>
        <authorList>
            <person name="Zhang G."/>
            <person name="Cowled C."/>
            <person name="Shi Z."/>
            <person name="Huang Z."/>
            <person name="Bishop-Lilly K.A."/>
            <person name="Fang X."/>
            <person name="Wynne J.W."/>
            <person name="Xiong Z."/>
            <person name="Baker M.L."/>
            <person name="Zhao W."/>
            <person name="Tachedjian M."/>
            <person name="Zhu Y."/>
            <person name="Zhou P."/>
            <person name="Jiang X."/>
            <person name="Ng J."/>
            <person name="Yang L."/>
            <person name="Wu L."/>
            <person name="Xiao J."/>
            <person name="Feng Y."/>
            <person name="Chen Y."/>
            <person name="Sun X."/>
            <person name="Zhang Y."/>
            <person name="Marsh G.A."/>
            <person name="Crameri G."/>
            <person name="Broder C.C."/>
            <person name="Frey K.G."/>
            <person name="Wang L.F."/>
            <person name="Wang J."/>
        </authorList>
    </citation>
    <scope>NUCLEOTIDE SEQUENCE [LARGE SCALE GENOMIC DNA]</scope>
</reference>
<dbReference type="InterPro" id="IPR000253">
    <property type="entry name" value="FHA_dom"/>
</dbReference>
<feature type="compositionally biased region" description="Basic residues" evidence="7">
    <location>
        <begin position="237"/>
        <end position="246"/>
    </location>
</feature>
<dbReference type="Pfam" id="PF08065">
    <property type="entry name" value="KI67R"/>
    <property type="match status" value="2"/>
</dbReference>
<feature type="region of interest" description="Disordered" evidence="7">
    <location>
        <begin position="422"/>
        <end position="441"/>
    </location>
</feature>
<dbReference type="eggNOG" id="ENOG502QRVV">
    <property type="taxonomic scope" value="Eukaryota"/>
</dbReference>
<dbReference type="CDD" id="cd22673">
    <property type="entry name" value="FHA_Ki67"/>
    <property type="match status" value="1"/>
</dbReference>
<dbReference type="GO" id="GO:0007088">
    <property type="term" value="P:regulation of mitotic nuclear division"/>
    <property type="evidence" value="ECO:0007669"/>
    <property type="project" value="TreeGrafter"/>
</dbReference>
<feature type="compositionally biased region" description="Basic residues" evidence="7">
    <location>
        <begin position="829"/>
        <end position="841"/>
    </location>
</feature>
<feature type="compositionally biased region" description="Polar residues" evidence="7">
    <location>
        <begin position="152"/>
        <end position="165"/>
    </location>
</feature>
<dbReference type="SMART" id="SM01295">
    <property type="entry name" value="K167R"/>
    <property type="match status" value="2"/>
</dbReference>
<evidence type="ECO:0000313" key="9">
    <source>
        <dbReference type="EMBL" id="ELK36804.1"/>
    </source>
</evidence>
<dbReference type="AlphaFoldDB" id="L5MDV1"/>
<feature type="compositionally biased region" description="Low complexity" evidence="7">
    <location>
        <begin position="174"/>
        <end position="185"/>
    </location>
</feature>
<comment type="subcellular location">
    <subcellularLocation>
        <location evidence="1">Nucleus</location>
    </subcellularLocation>
</comment>
<dbReference type="SMART" id="SM00240">
    <property type="entry name" value="FHA"/>
    <property type="match status" value="1"/>
</dbReference>
<keyword evidence="2" id="KW-1017">Isopeptide bond</keyword>
<evidence type="ECO:0000256" key="7">
    <source>
        <dbReference type="SAM" id="MobiDB-lite"/>
    </source>
</evidence>
<feature type="compositionally biased region" description="Low complexity" evidence="7">
    <location>
        <begin position="345"/>
        <end position="360"/>
    </location>
</feature>
<feature type="compositionally biased region" description="Polar residues" evidence="7">
    <location>
        <begin position="763"/>
        <end position="778"/>
    </location>
</feature>
<gene>
    <name evidence="9" type="ORF">MDA_GLEAN10021290</name>
</gene>
<evidence type="ECO:0000256" key="3">
    <source>
        <dbReference type="ARBA" id="ARBA00022553"/>
    </source>
</evidence>
<dbReference type="Pfam" id="PF15276">
    <property type="entry name" value="PP1_bind"/>
    <property type="match status" value="1"/>
</dbReference>
<feature type="region of interest" description="Disordered" evidence="7">
    <location>
        <begin position="472"/>
        <end position="492"/>
    </location>
</feature>
<dbReference type="Gene3D" id="2.60.200.20">
    <property type="match status" value="1"/>
</dbReference>
<dbReference type="PROSITE" id="PS50006">
    <property type="entry name" value="FHA_DOMAIN"/>
    <property type="match status" value="1"/>
</dbReference>
<keyword evidence="3" id="KW-0597">Phosphoprotein</keyword>
<keyword evidence="10" id="KW-1185">Reference proteome</keyword>
<dbReference type="InterPro" id="IPR008984">
    <property type="entry name" value="SMAD_FHA_dom_sf"/>
</dbReference>
<feature type="region of interest" description="Disordered" evidence="7">
    <location>
        <begin position="601"/>
        <end position="627"/>
    </location>
</feature>
<accession>L5MDV1</accession>
<name>L5MDV1_MYODS</name>
<evidence type="ECO:0000313" key="10">
    <source>
        <dbReference type="Proteomes" id="UP000010556"/>
    </source>
</evidence>
<dbReference type="EMBL" id="KB101169">
    <property type="protein sequence ID" value="ELK36804.1"/>
    <property type="molecule type" value="Genomic_DNA"/>
</dbReference>
<dbReference type="InterPro" id="IPR012568">
    <property type="entry name" value="KI67R"/>
</dbReference>
<dbReference type="GO" id="GO:0005634">
    <property type="term" value="C:nucleus"/>
    <property type="evidence" value="ECO:0007669"/>
    <property type="project" value="UniProtKB-SubCell"/>
</dbReference>
<keyword evidence="5" id="KW-0539">Nucleus</keyword>
<protein>
    <submittedName>
        <fullName evidence="9">Antigen KI-67</fullName>
    </submittedName>
</protein>
<dbReference type="InterPro" id="IPR029334">
    <property type="entry name" value="PP1-bd"/>
</dbReference>
<evidence type="ECO:0000256" key="2">
    <source>
        <dbReference type="ARBA" id="ARBA00022499"/>
    </source>
</evidence>
<evidence type="ECO:0000256" key="1">
    <source>
        <dbReference type="ARBA" id="ARBA00004123"/>
    </source>
</evidence>
<feature type="region of interest" description="Disordered" evidence="7">
    <location>
        <begin position="233"/>
        <end position="388"/>
    </location>
</feature>
<evidence type="ECO:0000259" key="8">
    <source>
        <dbReference type="PROSITE" id="PS50006"/>
    </source>
</evidence>
<feature type="compositionally biased region" description="Basic and acidic residues" evidence="7">
    <location>
        <begin position="809"/>
        <end position="823"/>
    </location>
</feature>
<evidence type="ECO:0000256" key="6">
    <source>
        <dbReference type="ARBA" id="ARBA00023306"/>
    </source>
</evidence>
<evidence type="ECO:0000256" key="5">
    <source>
        <dbReference type="ARBA" id="ARBA00023242"/>
    </source>
</evidence>
<keyword evidence="4" id="KW-0832">Ubl conjugation</keyword>
<dbReference type="PANTHER" id="PTHR21603">
    <property type="entry name" value="ANTIGEN KI-67-LIKE PROTEIN"/>
    <property type="match status" value="1"/>
</dbReference>
<evidence type="ECO:0000256" key="4">
    <source>
        <dbReference type="ARBA" id="ARBA00022843"/>
    </source>
</evidence>
<dbReference type="SUPFAM" id="SSF49879">
    <property type="entry name" value="SMAD/FHA domain"/>
    <property type="match status" value="1"/>
</dbReference>
<keyword evidence="6" id="KW-0131">Cell cycle</keyword>